<keyword evidence="2" id="KW-0732">Signal</keyword>
<evidence type="ECO:0000313" key="3">
    <source>
        <dbReference type="EMBL" id="KAF0720030.1"/>
    </source>
</evidence>
<protein>
    <submittedName>
        <fullName evidence="4">Aste57867_609 protein</fullName>
    </submittedName>
</protein>
<feature type="coiled-coil region" evidence="1">
    <location>
        <begin position="157"/>
        <end position="188"/>
    </location>
</feature>
<evidence type="ECO:0000256" key="2">
    <source>
        <dbReference type="SAM" id="SignalP"/>
    </source>
</evidence>
<proteinExistence type="predicted"/>
<evidence type="ECO:0000256" key="1">
    <source>
        <dbReference type="SAM" id="Coils"/>
    </source>
</evidence>
<feature type="chain" id="PRO_5036115900" evidence="2">
    <location>
        <begin position="23"/>
        <end position="357"/>
    </location>
</feature>
<dbReference type="OrthoDB" id="79107at2759"/>
<dbReference type="Proteomes" id="UP000332933">
    <property type="component" value="Unassembled WGS sequence"/>
</dbReference>
<reference evidence="3" key="2">
    <citation type="submission" date="2019-06" db="EMBL/GenBank/DDBJ databases">
        <title>Genomics analysis of Aphanomyces spp. identifies a new class of oomycete effector associated with host adaptation.</title>
        <authorList>
            <person name="Gaulin E."/>
        </authorList>
    </citation>
    <scope>NUCLEOTIDE SEQUENCE</scope>
    <source>
        <strain evidence="3">CBS 578.67</strain>
    </source>
</reference>
<accession>A0A485K758</accession>
<keyword evidence="1" id="KW-0175">Coiled coil</keyword>
<evidence type="ECO:0000313" key="4">
    <source>
        <dbReference type="EMBL" id="VFT77834.1"/>
    </source>
</evidence>
<sequence>MQWCFFYLFGNLFVFLLASTSSVQPQSVVLQLSNVRFPSHSDVYRAHLALSEKNEIPMRIWFESKQTKLQWVCVVSNFQDHSTERSMYVLPADVIVTKLKNGLSALETDSTSRCQGCEVHLTELTNKHLKLELELKPYSSMAAKYTFDLKPVTLERIDILEAQVRDLQDALESKNRDLDLMLESTREQNQAKISNVHTKLTPQELTYLYLSSTESNHFNVATWTISWNAQNEFNEAYFKLSSDAASISLLQRGIYAVQAHIKFKASNICLQIADKCVWWGHRIAGEPFLFQLSYTAFVTTETILSLGSIDDLRGRISPGDVIMTIGLVEAPLKTQAADRACSPKIACVFEHIRTIHE</sequence>
<dbReference type="EMBL" id="CAADRA010000035">
    <property type="protein sequence ID" value="VFT77834.1"/>
    <property type="molecule type" value="Genomic_DNA"/>
</dbReference>
<organism evidence="4 5">
    <name type="scientific">Aphanomyces stellatus</name>
    <dbReference type="NCBI Taxonomy" id="120398"/>
    <lineage>
        <taxon>Eukaryota</taxon>
        <taxon>Sar</taxon>
        <taxon>Stramenopiles</taxon>
        <taxon>Oomycota</taxon>
        <taxon>Saprolegniomycetes</taxon>
        <taxon>Saprolegniales</taxon>
        <taxon>Verrucalvaceae</taxon>
        <taxon>Aphanomyces</taxon>
    </lineage>
</organism>
<evidence type="ECO:0000313" key="5">
    <source>
        <dbReference type="Proteomes" id="UP000332933"/>
    </source>
</evidence>
<gene>
    <name evidence="4" type="primary">Aste57867_609</name>
    <name evidence="3" type="ORF">As57867_000608</name>
    <name evidence="4" type="ORF">ASTE57867_609</name>
</gene>
<reference evidence="4 5" key="1">
    <citation type="submission" date="2019-03" db="EMBL/GenBank/DDBJ databases">
        <authorList>
            <person name="Gaulin E."/>
            <person name="Dumas B."/>
        </authorList>
    </citation>
    <scope>NUCLEOTIDE SEQUENCE [LARGE SCALE GENOMIC DNA]</scope>
    <source>
        <strain evidence="4">CBS 568.67</strain>
    </source>
</reference>
<dbReference type="AlphaFoldDB" id="A0A485K758"/>
<feature type="signal peptide" evidence="2">
    <location>
        <begin position="1"/>
        <end position="22"/>
    </location>
</feature>
<name>A0A485K758_9STRA</name>
<dbReference type="EMBL" id="VJMH01000035">
    <property type="protein sequence ID" value="KAF0720030.1"/>
    <property type="molecule type" value="Genomic_DNA"/>
</dbReference>
<keyword evidence="5" id="KW-1185">Reference proteome</keyword>